<comment type="caution">
    <text evidence="1">The sequence shown here is derived from an EMBL/GenBank/DDBJ whole genome shotgun (WGS) entry which is preliminary data.</text>
</comment>
<reference evidence="2" key="1">
    <citation type="journal article" date="2023" name="Hortic. Res.">
        <title>A chromosome-level phased genome enabling allele-level studies in sweet orange: a case study on citrus Huanglongbing tolerance.</title>
        <authorList>
            <person name="Wu B."/>
            <person name="Yu Q."/>
            <person name="Deng Z."/>
            <person name="Duan Y."/>
            <person name="Luo F."/>
            <person name="Gmitter F. Jr."/>
        </authorList>
    </citation>
    <scope>NUCLEOTIDE SEQUENCE [LARGE SCALE GENOMIC DNA]</scope>
    <source>
        <strain evidence="2">cv. Valencia</strain>
    </source>
</reference>
<organism evidence="1 2">
    <name type="scientific">Citrus sinensis</name>
    <name type="common">Sweet orange</name>
    <name type="synonym">Citrus aurantium var. sinensis</name>
    <dbReference type="NCBI Taxonomy" id="2711"/>
    <lineage>
        <taxon>Eukaryota</taxon>
        <taxon>Viridiplantae</taxon>
        <taxon>Streptophyta</taxon>
        <taxon>Embryophyta</taxon>
        <taxon>Tracheophyta</taxon>
        <taxon>Spermatophyta</taxon>
        <taxon>Magnoliopsida</taxon>
        <taxon>eudicotyledons</taxon>
        <taxon>Gunneridae</taxon>
        <taxon>Pentapetalae</taxon>
        <taxon>rosids</taxon>
        <taxon>malvids</taxon>
        <taxon>Sapindales</taxon>
        <taxon>Rutaceae</taxon>
        <taxon>Aurantioideae</taxon>
        <taxon>Citrus</taxon>
    </lineage>
</organism>
<name>A0ACB8I5F5_CITSI</name>
<dbReference type="Proteomes" id="UP000829398">
    <property type="component" value="Chromosome 9"/>
</dbReference>
<dbReference type="EMBL" id="CM039178">
    <property type="protein sequence ID" value="KAH9682215.1"/>
    <property type="molecule type" value="Genomic_DNA"/>
</dbReference>
<gene>
    <name evidence="1" type="ORF">KPL71_027264</name>
</gene>
<protein>
    <submittedName>
        <fullName evidence="1">Alba domain-containing protein</fullName>
    </submittedName>
</protein>
<proteinExistence type="predicted"/>
<accession>A0ACB8I5F5</accession>
<keyword evidence="2" id="KW-1185">Reference proteome</keyword>
<evidence type="ECO:0000313" key="2">
    <source>
        <dbReference type="Proteomes" id="UP000829398"/>
    </source>
</evidence>
<sequence length="181" mass="19521">MESSVTVAKSSEFIKAEESKNENKHSGSKNKKVATVAVAVVDSGDGKNATTGAAGAESSSVIKKTKKKKDSNRILVSHTKKPFVFYLDLAKRYIKQYNDIELTALGMAIPTVVTIAEALKRDGLASNIEVKISTVNSKKDDEGRFFQKAKIQIVLGKAEKLEKAVVATTAPKETSDTDMKA</sequence>
<evidence type="ECO:0000313" key="1">
    <source>
        <dbReference type="EMBL" id="KAH9682215.1"/>
    </source>
</evidence>